<dbReference type="SUPFAM" id="SSF52266">
    <property type="entry name" value="SGNH hydrolase"/>
    <property type="match status" value="1"/>
</dbReference>
<reference evidence="2 3" key="1">
    <citation type="journal article" date="2017" name="Int. J. Syst. Evol. Microbiol.">
        <title>Bacillus notoginsengisoli sp. nov., a novel bacterium isolated from the rhizosphere of Panax notoginseng.</title>
        <authorList>
            <person name="Zhang M.Y."/>
            <person name="Cheng J."/>
            <person name="Cai Y."/>
            <person name="Zhang T.Y."/>
            <person name="Wu Y.Y."/>
            <person name="Manikprabhu D."/>
            <person name="Li W.J."/>
            <person name="Zhang Y.X."/>
        </authorList>
    </citation>
    <scope>NUCLEOTIDE SEQUENCE [LARGE SCALE GENOMIC DNA]</scope>
    <source>
        <strain evidence="2 3">JCM 30743</strain>
    </source>
</reference>
<dbReference type="InterPro" id="IPR013830">
    <property type="entry name" value="SGNH_hydro"/>
</dbReference>
<evidence type="ECO:0000259" key="1">
    <source>
        <dbReference type="Pfam" id="PF13472"/>
    </source>
</evidence>
<dbReference type="EMBL" id="QWEG01000003">
    <property type="protein sequence ID" value="RHW42341.1"/>
    <property type="molecule type" value="Genomic_DNA"/>
</dbReference>
<dbReference type="Gene3D" id="3.40.50.1110">
    <property type="entry name" value="SGNH hydrolase"/>
    <property type="match status" value="1"/>
</dbReference>
<dbReference type="CDD" id="cd04506">
    <property type="entry name" value="SGNH_hydrolase_YpmR_like"/>
    <property type="match status" value="1"/>
</dbReference>
<proteinExistence type="predicted"/>
<dbReference type="InterPro" id="IPR036514">
    <property type="entry name" value="SGNH_hydro_sf"/>
</dbReference>
<dbReference type="Pfam" id="PF13472">
    <property type="entry name" value="Lipase_GDSL_2"/>
    <property type="match status" value="1"/>
</dbReference>
<keyword evidence="3" id="KW-1185">Reference proteome</keyword>
<evidence type="ECO:0000313" key="2">
    <source>
        <dbReference type="EMBL" id="RHW42341.1"/>
    </source>
</evidence>
<dbReference type="OrthoDB" id="252349at2"/>
<dbReference type="PANTHER" id="PTHR30383:SF27">
    <property type="entry name" value="SPORE GERMINATION LIPASE LIPC"/>
    <property type="match status" value="1"/>
</dbReference>
<accession>A0A417YXP3</accession>
<feature type="domain" description="SGNH hydrolase-type esterase" evidence="1">
    <location>
        <begin position="43"/>
        <end position="235"/>
    </location>
</feature>
<sequence>MATMLLASCQPKKPVSQPVRETKVEVEKVIPEDFIPRDLTVTAVGDSLTEGIGDSTDSGGYLPYLEAKLEQEKGIENAVVQNYGVKGTRSDQLLKRLRKQEVASAIKDSDMVIITIGGNDIMKVARRNILNMQYDSFAKEKDSYIARLEKIMDLIRKENPGAALVLIGTYNPFLQWFPEVEELDQIVSDWNEAGKNVIASYPNAFFVGIDDIFTDLQVNLLFDDQFHPNDKGYQLIAERVFETLEEEALPAIAGNSGAAGDEESRE</sequence>
<comment type="caution">
    <text evidence="2">The sequence shown here is derived from an EMBL/GenBank/DDBJ whole genome shotgun (WGS) entry which is preliminary data.</text>
</comment>
<organism evidence="2 3">
    <name type="scientific">Neobacillus notoginsengisoli</name>
    <dbReference type="NCBI Taxonomy" id="1578198"/>
    <lineage>
        <taxon>Bacteria</taxon>
        <taxon>Bacillati</taxon>
        <taxon>Bacillota</taxon>
        <taxon>Bacilli</taxon>
        <taxon>Bacillales</taxon>
        <taxon>Bacillaceae</taxon>
        <taxon>Neobacillus</taxon>
    </lineage>
</organism>
<gene>
    <name evidence="2" type="ORF">D1B31_06470</name>
</gene>
<protein>
    <submittedName>
        <fullName evidence="2">GDSL family lipase</fullName>
    </submittedName>
</protein>
<dbReference type="PANTHER" id="PTHR30383">
    <property type="entry name" value="THIOESTERASE 1/PROTEASE 1/LYSOPHOSPHOLIPASE L1"/>
    <property type="match status" value="1"/>
</dbReference>
<evidence type="ECO:0000313" key="3">
    <source>
        <dbReference type="Proteomes" id="UP000284416"/>
    </source>
</evidence>
<name>A0A417YXP3_9BACI</name>
<dbReference type="AlphaFoldDB" id="A0A417YXP3"/>
<dbReference type="Proteomes" id="UP000284416">
    <property type="component" value="Unassembled WGS sequence"/>
</dbReference>
<dbReference type="InterPro" id="IPR051532">
    <property type="entry name" value="Ester_Hydrolysis_Enzymes"/>
</dbReference>
<dbReference type="GO" id="GO:0004622">
    <property type="term" value="F:phosphatidylcholine lysophospholipase activity"/>
    <property type="evidence" value="ECO:0007669"/>
    <property type="project" value="TreeGrafter"/>
</dbReference>